<dbReference type="EMBL" id="KI397507">
    <property type="protein sequence ID" value="ERM94715.1"/>
    <property type="molecule type" value="Genomic_DNA"/>
</dbReference>
<keyword evidence="3" id="KW-0804">Transcription</keyword>
<evidence type="ECO:0000256" key="2">
    <source>
        <dbReference type="ARBA" id="ARBA00023117"/>
    </source>
</evidence>
<feature type="compositionally biased region" description="Basic and acidic residues" evidence="5">
    <location>
        <begin position="58"/>
        <end position="79"/>
    </location>
</feature>
<dbReference type="GO" id="GO:0003682">
    <property type="term" value="F:chromatin binding"/>
    <property type="evidence" value="ECO:0000318"/>
    <property type="project" value="GO_Central"/>
</dbReference>
<dbReference type="PROSITE" id="PS50014">
    <property type="entry name" value="BROMODOMAIN_2"/>
    <property type="match status" value="1"/>
</dbReference>
<evidence type="ECO:0000259" key="6">
    <source>
        <dbReference type="PROSITE" id="PS50014"/>
    </source>
</evidence>
<dbReference type="PROSITE" id="PS51525">
    <property type="entry name" value="NET"/>
    <property type="match status" value="1"/>
</dbReference>
<dbReference type="Gramene" id="ERM94715">
    <property type="protein sequence ID" value="ERM94715"/>
    <property type="gene ID" value="AMTR_s00011p00243170"/>
</dbReference>
<dbReference type="Gene3D" id="1.20.1270.220">
    <property type="match status" value="1"/>
</dbReference>
<dbReference type="GO" id="GO:0004674">
    <property type="term" value="F:protein serine/threonine kinase activity"/>
    <property type="evidence" value="ECO:0000318"/>
    <property type="project" value="GO_Central"/>
</dbReference>
<organism evidence="8 9">
    <name type="scientific">Amborella trichopoda</name>
    <dbReference type="NCBI Taxonomy" id="13333"/>
    <lineage>
        <taxon>Eukaryota</taxon>
        <taxon>Viridiplantae</taxon>
        <taxon>Streptophyta</taxon>
        <taxon>Embryophyta</taxon>
        <taxon>Tracheophyta</taxon>
        <taxon>Spermatophyta</taxon>
        <taxon>Magnoliopsida</taxon>
        <taxon>Amborellales</taxon>
        <taxon>Amborellaceae</taxon>
        <taxon>Amborella</taxon>
    </lineage>
</organism>
<evidence type="ECO:0000256" key="3">
    <source>
        <dbReference type="ARBA" id="ARBA00023163"/>
    </source>
</evidence>
<reference evidence="9" key="1">
    <citation type="journal article" date="2013" name="Science">
        <title>The Amborella genome and the evolution of flowering plants.</title>
        <authorList>
            <consortium name="Amborella Genome Project"/>
        </authorList>
    </citation>
    <scope>NUCLEOTIDE SEQUENCE [LARGE SCALE GENOMIC DNA]</scope>
</reference>
<keyword evidence="2 4" id="KW-0103">Bromodomain</keyword>
<dbReference type="PANTHER" id="PTHR45926">
    <property type="entry name" value="OSJNBA0053K19.4 PROTEIN"/>
    <property type="match status" value="1"/>
</dbReference>
<name>W1NHS4_AMBTC</name>
<dbReference type="SUPFAM" id="SSF47370">
    <property type="entry name" value="Bromodomain"/>
    <property type="match status" value="1"/>
</dbReference>
<feature type="domain" description="NET" evidence="7">
    <location>
        <begin position="246"/>
        <end position="327"/>
    </location>
</feature>
<keyword evidence="9" id="KW-1185">Reference proteome</keyword>
<protein>
    <recommendedName>
        <fullName evidence="10">Bromo domain-containing protein</fullName>
    </recommendedName>
</protein>
<keyword evidence="1" id="KW-0805">Transcription regulation</keyword>
<evidence type="ECO:0000259" key="7">
    <source>
        <dbReference type="PROSITE" id="PS51525"/>
    </source>
</evidence>
<dbReference type="GO" id="GO:0042393">
    <property type="term" value="F:histone binding"/>
    <property type="evidence" value="ECO:0000318"/>
    <property type="project" value="GO_Central"/>
</dbReference>
<dbReference type="InterPro" id="IPR001487">
    <property type="entry name" value="Bromodomain"/>
</dbReference>
<dbReference type="STRING" id="13333.W1NHS4"/>
<dbReference type="Pfam" id="PF17035">
    <property type="entry name" value="BET"/>
    <property type="match status" value="1"/>
</dbReference>
<dbReference type="Gene3D" id="1.20.920.10">
    <property type="entry name" value="Bromodomain-like"/>
    <property type="match status" value="1"/>
</dbReference>
<dbReference type="GO" id="GO:0006338">
    <property type="term" value="P:chromatin remodeling"/>
    <property type="evidence" value="ECO:0000318"/>
    <property type="project" value="GO_Central"/>
</dbReference>
<dbReference type="GO" id="GO:0005634">
    <property type="term" value="C:nucleus"/>
    <property type="evidence" value="ECO:0000318"/>
    <property type="project" value="GO_Central"/>
</dbReference>
<evidence type="ECO:0000313" key="9">
    <source>
        <dbReference type="Proteomes" id="UP000017836"/>
    </source>
</evidence>
<dbReference type="Proteomes" id="UP000017836">
    <property type="component" value="Unassembled WGS sequence"/>
</dbReference>
<proteinExistence type="predicted"/>
<dbReference type="InterPro" id="IPR027353">
    <property type="entry name" value="NET_dom"/>
</dbReference>
<dbReference type="eggNOG" id="KOG1474">
    <property type="taxonomic scope" value="Eukaryota"/>
</dbReference>
<dbReference type="OMA" id="IGGNENQ"/>
<dbReference type="AlphaFoldDB" id="W1NHS4"/>
<evidence type="ECO:0000256" key="5">
    <source>
        <dbReference type="SAM" id="MobiDB-lite"/>
    </source>
</evidence>
<evidence type="ECO:0000256" key="1">
    <source>
        <dbReference type="ARBA" id="ARBA00023015"/>
    </source>
</evidence>
<accession>W1NHS4</accession>
<dbReference type="SMART" id="SM00297">
    <property type="entry name" value="BROMO"/>
    <property type="match status" value="1"/>
</dbReference>
<evidence type="ECO:0000256" key="4">
    <source>
        <dbReference type="PROSITE-ProRule" id="PRU00035"/>
    </source>
</evidence>
<sequence>MGMVNLSNEGSEEETLKQQVDEMVTKIDDLEQKVNEVAQFFSSPIRTKLNNCKGSSSLKEREKDKARTNNKKLQDASRREAAYTKRMQELMRQFGTILRQITQHKWAWPFMQPVDVERLGLHDYYEVIEKPMDFGTIRNQMEAKDGSGYKNVREIYNDVILVFKNAMTYNDEKSDVHLMAKTLFDKFEEKWQLLLPKVVEEETRRKEEEAEGSSDLQIAQEASIVKLGRDISYELEELDLQLKELRERVVLKCRLMSTEEKRQLGLDLSQLSPEDLVKALDIVAQRNPHFQPMDEEVDLDVDAQSPLTLWQLKFFVKEKLGNQMRGSATKEQDNAKRKREICDAISKSARKRNRKLMS</sequence>
<evidence type="ECO:0000313" key="8">
    <source>
        <dbReference type="EMBL" id="ERM94715.1"/>
    </source>
</evidence>
<dbReference type="GO" id="GO:0000785">
    <property type="term" value="C:chromatin"/>
    <property type="evidence" value="ECO:0000318"/>
    <property type="project" value="GO_Central"/>
</dbReference>
<dbReference type="GO" id="GO:0006357">
    <property type="term" value="P:regulation of transcription by RNA polymerase II"/>
    <property type="evidence" value="ECO:0000318"/>
    <property type="project" value="GO_Central"/>
</dbReference>
<dbReference type="PRINTS" id="PR00503">
    <property type="entry name" value="BROMODOMAIN"/>
</dbReference>
<feature type="region of interest" description="Disordered" evidence="5">
    <location>
        <begin position="52"/>
        <end position="79"/>
    </location>
</feature>
<dbReference type="HOGENOM" id="CLU_063149_0_0_1"/>
<dbReference type="InterPro" id="IPR036427">
    <property type="entry name" value="Bromodomain-like_sf"/>
</dbReference>
<gene>
    <name evidence="8" type="ORF">AMTR_s00011p00243170</name>
</gene>
<evidence type="ECO:0008006" key="10">
    <source>
        <dbReference type="Google" id="ProtNLM"/>
    </source>
</evidence>
<dbReference type="Pfam" id="PF00439">
    <property type="entry name" value="Bromodomain"/>
    <property type="match status" value="1"/>
</dbReference>
<dbReference type="InterPro" id="IPR038336">
    <property type="entry name" value="NET_sf"/>
</dbReference>
<feature type="domain" description="Bromo" evidence="6">
    <location>
        <begin position="102"/>
        <end position="177"/>
    </location>
</feature>